<sequence>MVSKKNSVSLSTAIVLKAVLFAAEKHKNQRRKS</sequence>
<gene>
    <name evidence="1" type="ORF">SAMN05216404_10235</name>
</gene>
<dbReference type="EMBL" id="FOCT01000002">
    <property type="protein sequence ID" value="SEM97570.1"/>
    <property type="molecule type" value="Genomic_DNA"/>
</dbReference>
<name>A0A1H8CRD2_9PROT</name>
<evidence type="ECO:0000313" key="1">
    <source>
        <dbReference type="EMBL" id="SEM97570.1"/>
    </source>
</evidence>
<dbReference type="Proteomes" id="UP000183898">
    <property type="component" value="Unassembled WGS sequence"/>
</dbReference>
<reference evidence="1 2" key="1">
    <citation type="submission" date="2016-10" db="EMBL/GenBank/DDBJ databases">
        <authorList>
            <person name="de Groot N.N."/>
        </authorList>
    </citation>
    <scope>NUCLEOTIDE SEQUENCE [LARGE SCALE GENOMIC DNA]</scope>
    <source>
        <strain evidence="1 2">Nl18</strain>
    </source>
</reference>
<evidence type="ECO:0000313" key="2">
    <source>
        <dbReference type="Proteomes" id="UP000183898"/>
    </source>
</evidence>
<protein>
    <submittedName>
        <fullName evidence="1">Uncharacterized protein</fullName>
    </submittedName>
</protein>
<organism evidence="1 2">
    <name type="scientific">Nitrosospira multiformis</name>
    <dbReference type="NCBI Taxonomy" id="1231"/>
    <lineage>
        <taxon>Bacteria</taxon>
        <taxon>Pseudomonadati</taxon>
        <taxon>Pseudomonadota</taxon>
        <taxon>Betaproteobacteria</taxon>
        <taxon>Nitrosomonadales</taxon>
        <taxon>Nitrosomonadaceae</taxon>
        <taxon>Nitrosospira</taxon>
    </lineage>
</organism>
<accession>A0A1H8CRD2</accession>
<proteinExistence type="predicted"/>
<dbReference type="AlphaFoldDB" id="A0A1H8CRD2"/>